<protein>
    <recommendedName>
        <fullName evidence="6">Dihydrofolate synthase/folylpolyglutamate synthase</fullName>
        <ecNumber evidence="4">6.3.2.12</ecNumber>
        <ecNumber evidence="5">6.3.2.17</ecNumber>
    </recommendedName>
    <alternativeName>
        <fullName evidence="16">Folylpoly-gamma-glutamate synthetase</fullName>
    </alternativeName>
    <alternativeName>
        <fullName evidence="17">Folylpoly-gamma-glutamate synthetase-dihydrofolate synthetase</fullName>
    </alternativeName>
    <alternativeName>
        <fullName evidence="14">Folylpolyglutamate synthetase</fullName>
    </alternativeName>
    <alternativeName>
        <fullName evidence="15">Tetrahydrofolylpolyglutamate synthase</fullName>
    </alternativeName>
</protein>
<feature type="domain" description="Mur ligase C-terminal" evidence="22">
    <location>
        <begin position="272"/>
        <end position="329"/>
    </location>
</feature>
<dbReference type="InterPro" id="IPR036615">
    <property type="entry name" value="Mur_ligase_C_dom_sf"/>
</dbReference>
<evidence type="ECO:0000256" key="8">
    <source>
        <dbReference type="ARBA" id="ARBA00022598"/>
    </source>
</evidence>
<comment type="catalytic activity">
    <reaction evidence="21">
        <text>7,8-dihydropteroate + L-glutamate + ATP = 7,8-dihydrofolate + ADP + phosphate + H(+)</text>
        <dbReference type="Rhea" id="RHEA:23584"/>
        <dbReference type="ChEBI" id="CHEBI:15378"/>
        <dbReference type="ChEBI" id="CHEBI:17839"/>
        <dbReference type="ChEBI" id="CHEBI:29985"/>
        <dbReference type="ChEBI" id="CHEBI:30616"/>
        <dbReference type="ChEBI" id="CHEBI:43474"/>
        <dbReference type="ChEBI" id="CHEBI:57451"/>
        <dbReference type="ChEBI" id="CHEBI:456216"/>
        <dbReference type="EC" id="6.3.2.12"/>
    </reaction>
</comment>
<evidence type="ECO:0000256" key="21">
    <source>
        <dbReference type="ARBA" id="ARBA00049161"/>
    </source>
</evidence>
<comment type="pathway">
    <text evidence="3">Cofactor biosynthesis; tetrahydrofolylpolyglutamate biosynthesis.</text>
</comment>
<evidence type="ECO:0000256" key="10">
    <source>
        <dbReference type="ARBA" id="ARBA00022741"/>
    </source>
</evidence>
<dbReference type="SUPFAM" id="SSF53623">
    <property type="entry name" value="MurD-like peptide ligases, catalytic domain"/>
    <property type="match status" value="1"/>
</dbReference>
<dbReference type="GO" id="GO:0006730">
    <property type="term" value="P:one-carbon metabolic process"/>
    <property type="evidence" value="ECO:0007669"/>
    <property type="project" value="UniProtKB-KW"/>
</dbReference>
<dbReference type="PROSITE" id="PS01011">
    <property type="entry name" value="FOLYLPOLYGLU_SYNT_1"/>
    <property type="match status" value="1"/>
</dbReference>
<dbReference type="GO" id="GO:0008841">
    <property type="term" value="F:dihydrofolate synthase activity"/>
    <property type="evidence" value="ECO:0007669"/>
    <property type="project" value="UniProtKB-EC"/>
</dbReference>
<dbReference type="PIRSF" id="PIRSF001563">
    <property type="entry name" value="Folylpolyglu_synth"/>
    <property type="match status" value="1"/>
</dbReference>
<evidence type="ECO:0000313" key="24">
    <source>
        <dbReference type="Proteomes" id="UP000051269"/>
    </source>
</evidence>
<evidence type="ECO:0000256" key="9">
    <source>
        <dbReference type="ARBA" id="ARBA00022723"/>
    </source>
</evidence>
<evidence type="ECO:0000256" key="2">
    <source>
        <dbReference type="ARBA" id="ARBA00004799"/>
    </source>
</evidence>
<dbReference type="EC" id="6.3.2.12" evidence="4"/>
<evidence type="ECO:0000256" key="7">
    <source>
        <dbReference type="ARBA" id="ARBA00022563"/>
    </source>
</evidence>
<dbReference type="PANTHER" id="PTHR11136">
    <property type="entry name" value="FOLYLPOLYGLUTAMATE SYNTHASE-RELATED"/>
    <property type="match status" value="1"/>
</dbReference>
<evidence type="ECO:0000256" key="14">
    <source>
        <dbReference type="ARBA" id="ARBA00030048"/>
    </source>
</evidence>
<proteinExistence type="predicted"/>
<sequence length="389" mass="43255">MRLEQVCALGIQPGLGRMRKLLRQLGHPERGLNFIHIAGTNGKGSTAAAIDSILRAAGFFSGLYTSPHLVDFRERFQCGGTMVEEVVLQRNLRILIRKISKWPKRGRPTFFEATTALALQIFREVKVDFVVWETGLGGRLDATNVVGPECCVLTSLGRDHEAVLGRGWKNIGREKAGILKRGVPVFSAPWPKEARGVLAQEAQRLGCPWQVVRPLRKGQDRWPLAGAHQRQNFGLAAAVARYLGFPDAVVARGLDRTSWPGRFMNLPGRHRRVLDGAHNREGVRAALATWREQFGGEPARVIFGCLRDKPAEEMLREIRGTGAQVWGVQLQDARGGDPLEWKIRPDRLWRSVAEAMEEDGKVPIQSGTFILGSLVLVGEVMCWEDGRRA</sequence>
<evidence type="ECO:0000259" key="22">
    <source>
        <dbReference type="Pfam" id="PF02875"/>
    </source>
</evidence>
<accession>A0A0R2RDC1</accession>
<dbReference type="GO" id="GO:0046656">
    <property type="term" value="P:folic acid biosynthetic process"/>
    <property type="evidence" value="ECO:0007669"/>
    <property type="project" value="UniProtKB-KW"/>
</dbReference>
<dbReference type="InterPro" id="IPR036565">
    <property type="entry name" value="Mur-like_cat_sf"/>
</dbReference>
<dbReference type="EMBL" id="LIBO01000289">
    <property type="protein sequence ID" value="KRO60420.1"/>
    <property type="molecule type" value="Genomic_DNA"/>
</dbReference>
<dbReference type="GO" id="GO:0004326">
    <property type="term" value="F:tetrahydrofolylpolyglutamate synthase activity"/>
    <property type="evidence" value="ECO:0007669"/>
    <property type="project" value="UniProtKB-EC"/>
</dbReference>
<evidence type="ECO:0000256" key="13">
    <source>
        <dbReference type="ARBA" id="ARBA00022909"/>
    </source>
</evidence>
<evidence type="ECO:0000256" key="15">
    <source>
        <dbReference type="ARBA" id="ARBA00030592"/>
    </source>
</evidence>
<keyword evidence="10" id="KW-0547">Nucleotide-binding</keyword>
<comment type="catalytic activity">
    <reaction evidence="18">
        <text>(6S)-5,6,7,8-tetrahydrofolyl-(gamma-L-Glu)(n) + L-glutamate + ATP = (6S)-5,6,7,8-tetrahydrofolyl-(gamma-L-Glu)(n+1) + ADP + phosphate + H(+)</text>
        <dbReference type="Rhea" id="RHEA:10580"/>
        <dbReference type="Rhea" id="RHEA-COMP:14738"/>
        <dbReference type="Rhea" id="RHEA-COMP:14740"/>
        <dbReference type="ChEBI" id="CHEBI:15378"/>
        <dbReference type="ChEBI" id="CHEBI:29985"/>
        <dbReference type="ChEBI" id="CHEBI:30616"/>
        <dbReference type="ChEBI" id="CHEBI:43474"/>
        <dbReference type="ChEBI" id="CHEBI:141005"/>
        <dbReference type="ChEBI" id="CHEBI:456216"/>
        <dbReference type="EC" id="6.3.2.17"/>
    </reaction>
</comment>
<comment type="catalytic activity">
    <reaction evidence="20">
        <text>(6R)-5,10-methylenetetrahydrofolyl-(gamma-L-Glu)(n) + L-glutamate + ATP = (6R)-5,10-methylenetetrahydrofolyl-(gamma-L-Glu)(n+1) + ADP + phosphate + H(+)</text>
        <dbReference type="Rhea" id="RHEA:51912"/>
        <dbReference type="Rhea" id="RHEA-COMP:13257"/>
        <dbReference type="Rhea" id="RHEA-COMP:13258"/>
        <dbReference type="ChEBI" id="CHEBI:15378"/>
        <dbReference type="ChEBI" id="CHEBI:29985"/>
        <dbReference type="ChEBI" id="CHEBI:30616"/>
        <dbReference type="ChEBI" id="CHEBI:43474"/>
        <dbReference type="ChEBI" id="CHEBI:136572"/>
        <dbReference type="ChEBI" id="CHEBI:456216"/>
        <dbReference type="EC" id="6.3.2.17"/>
    </reaction>
</comment>
<dbReference type="GO" id="GO:0005829">
    <property type="term" value="C:cytosol"/>
    <property type="evidence" value="ECO:0007669"/>
    <property type="project" value="TreeGrafter"/>
</dbReference>
<name>A0A0R2RDC1_9BACT</name>
<keyword evidence="12" id="KW-0460">Magnesium</keyword>
<dbReference type="GO" id="GO:0005524">
    <property type="term" value="F:ATP binding"/>
    <property type="evidence" value="ECO:0007669"/>
    <property type="project" value="UniProtKB-KW"/>
</dbReference>
<evidence type="ECO:0000256" key="12">
    <source>
        <dbReference type="ARBA" id="ARBA00022842"/>
    </source>
</evidence>
<evidence type="ECO:0000256" key="20">
    <source>
        <dbReference type="ARBA" id="ARBA00049035"/>
    </source>
</evidence>
<evidence type="ECO:0000256" key="16">
    <source>
        <dbReference type="ARBA" id="ARBA00030876"/>
    </source>
</evidence>
<dbReference type="EC" id="6.3.2.17" evidence="5"/>
<dbReference type="GO" id="GO:0046872">
    <property type="term" value="F:metal ion binding"/>
    <property type="evidence" value="ECO:0007669"/>
    <property type="project" value="UniProtKB-KW"/>
</dbReference>
<evidence type="ECO:0000256" key="4">
    <source>
        <dbReference type="ARBA" id="ARBA00013023"/>
    </source>
</evidence>
<evidence type="ECO:0000256" key="3">
    <source>
        <dbReference type="ARBA" id="ARBA00005150"/>
    </source>
</evidence>
<dbReference type="AlphaFoldDB" id="A0A0R2RDC1"/>
<evidence type="ECO:0000256" key="5">
    <source>
        <dbReference type="ARBA" id="ARBA00013025"/>
    </source>
</evidence>
<dbReference type="PANTHER" id="PTHR11136:SF5">
    <property type="entry name" value="FOLYLPOLYGLUTAMATE SYNTHASE, MITOCHONDRIAL"/>
    <property type="match status" value="1"/>
</dbReference>
<dbReference type="Pfam" id="PF02875">
    <property type="entry name" value="Mur_ligase_C"/>
    <property type="match status" value="1"/>
</dbReference>
<dbReference type="Gene3D" id="3.90.190.20">
    <property type="entry name" value="Mur ligase, C-terminal domain"/>
    <property type="match status" value="1"/>
</dbReference>
<dbReference type="Gene3D" id="3.40.1190.10">
    <property type="entry name" value="Mur-like, catalytic domain"/>
    <property type="match status" value="1"/>
</dbReference>
<comment type="function">
    <text evidence="1">Functions in two distinct reactions of the de novo folate biosynthetic pathway. Catalyzes the addition of a glutamate residue to dihydropteroate (7,8-dihydropteroate or H2Pte) to form dihydrofolate (7,8-dihydrofolate monoglutamate or H2Pte-Glu). Also catalyzes successive additions of L-glutamate to tetrahydrofolate or 10-formyltetrahydrofolate or 5,10-methylenetetrahydrofolate, leading to folylpolyglutamate derivatives.</text>
</comment>
<evidence type="ECO:0000256" key="18">
    <source>
        <dbReference type="ARBA" id="ARBA00047493"/>
    </source>
</evidence>
<evidence type="ECO:0000256" key="17">
    <source>
        <dbReference type="ARBA" id="ARBA00032510"/>
    </source>
</evidence>
<comment type="caution">
    <text evidence="23">The sequence shown here is derived from an EMBL/GenBank/DDBJ whole genome shotgun (WGS) entry which is preliminary data.</text>
</comment>
<evidence type="ECO:0000256" key="19">
    <source>
        <dbReference type="ARBA" id="ARBA00047808"/>
    </source>
</evidence>
<reference evidence="23 24" key="1">
    <citation type="submission" date="2015-10" db="EMBL/GenBank/DDBJ databases">
        <title>Metagenome-Assembled Genomes uncover a global brackish microbiome.</title>
        <authorList>
            <person name="Hugerth L.W."/>
            <person name="Larsson J."/>
            <person name="Alneberg J."/>
            <person name="Lindh M.V."/>
            <person name="Legrand C."/>
            <person name="Pinhassi J."/>
            <person name="Andersson A.F."/>
        </authorList>
    </citation>
    <scope>NUCLEOTIDE SEQUENCE [LARGE SCALE GENOMIC DNA]</scope>
    <source>
        <strain evidence="23">BACL18 MAG-120507-bin52</strain>
    </source>
</reference>
<evidence type="ECO:0000256" key="1">
    <source>
        <dbReference type="ARBA" id="ARBA00002714"/>
    </source>
</evidence>
<comment type="pathway">
    <text evidence="2">Cofactor biosynthesis; tetrahydrofolate biosynthesis; 7,8-dihydrofolate from 2-amino-4-hydroxy-6-hydroxymethyl-7,8-dihydropteridine diphosphate and 4-aminobenzoate: step 2/2.</text>
</comment>
<gene>
    <name evidence="23" type="ORF">ABR82_07675</name>
</gene>
<dbReference type="SUPFAM" id="SSF53244">
    <property type="entry name" value="MurD-like peptide ligases, peptide-binding domain"/>
    <property type="match status" value="1"/>
</dbReference>
<keyword evidence="11" id="KW-0067">ATP-binding</keyword>
<evidence type="ECO:0000313" key="23">
    <source>
        <dbReference type="EMBL" id="KRO60420.1"/>
    </source>
</evidence>
<comment type="catalytic activity">
    <reaction evidence="19">
        <text>10-formyltetrahydrofolyl-(gamma-L-Glu)(n) + L-glutamate + ATP = 10-formyltetrahydrofolyl-(gamma-L-Glu)(n+1) + ADP + phosphate + H(+)</text>
        <dbReference type="Rhea" id="RHEA:51904"/>
        <dbReference type="Rhea" id="RHEA-COMP:13088"/>
        <dbReference type="Rhea" id="RHEA-COMP:14300"/>
        <dbReference type="ChEBI" id="CHEBI:15378"/>
        <dbReference type="ChEBI" id="CHEBI:29985"/>
        <dbReference type="ChEBI" id="CHEBI:30616"/>
        <dbReference type="ChEBI" id="CHEBI:43474"/>
        <dbReference type="ChEBI" id="CHEBI:134413"/>
        <dbReference type="ChEBI" id="CHEBI:456216"/>
        <dbReference type="EC" id="6.3.2.17"/>
    </reaction>
</comment>
<dbReference type="Proteomes" id="UP000051269">
    <property type="component" value="Unassembled WGS sequence"/>
</dbReference>
<dbReference type="InterPro" id="IPR001645">
    <property type="entry name" value="Folylpolyglutamate_synth"/>
</dbReference>
<keyword evidence="13" id="KW-0289">Folate biosynthesis</keyword>
<evidence type="ECO:0000256" key="11">
    <source>
        <dbReference type="ARBA" id="ARBA00022840"/>
    </source>
</evidence>
<keyword evidence="8" id="KW-0436">Ligase</keyword>
<evidence type="ECO:0000256" key="6">
    <source>
        <dbReference type="ARBA" id="ARBA00019357"/>
    </source>
</evidence>
<keyword evidence="7" id="KW-0554">One-carbon metabolism</keyword>
<keyword evidence="9" id="KW-0479">Metal-binding</keyword>
<organism evidence="23 24">
    <name type="scientific">Verrucomicrobia subdivision 6 bacterium BACL9 MAG-120507-bin52</name>
    <dbReference type="NCBI Taxonomy" id="1655590"/>
    <lineage>
        <taxon>Bacteria</taxon>
        <taxon>Pseudomonadati</taxon>
        <taxon>Verrucomicrobiota</taxon>
        <taxon>Verrucomicrobiia</taxon>
        <taxon>Verrucomicrobiales</taxon>
        <taxon>Verrucomicrobia subdivision 6</taxon>
    </lineage>
</organism>
<dbReference type="InterPro" id="IPR018109">
    <property type="entry name" value="Folylpolyglutamate_synth_CS"/>
</dbReference>
<dbReference type="NCBIfam" id="TIGR01499">
    <property type="entry name" value="folC"/>
    <property type="match status" value="1"/>
</dbReference>
<dbReference type="InterPro" id="IPR004101">
    <property type="entry name" value="Mur_ligase_C"/>
</dbReference>